<dbReference type="PANTHER" id="PTHR36449">
    <property type="entry name" value="ACETYLTRANSFERASE-RELATED"/>
    <property type="match status" value="1"/>
</dbReference>
<evidence type="ECO:0000313" key="7">
    <source>
        <dbReference type="EMBL" id="BBY60273.1"/>
    </source>
</evidence>
<keyword evidence="1" id="KW-0678">Repressor</keyword>
<dbReference type="InterPro" id="IPR016181">
    <property type="entry name" value="Acyl_CoA_acyltransferase"/>
</dbReference>
<accession>A0A7I7SUA7</accession>
<dbReference type="RefSeq" id="WP_163698746.1">
    <property type="nucleotide sequence ID" value="NZ_AP022595.1"/>
</dbReference>
<proteinExistence type="predicted"/>
<evidence type="ECO:0000256" key="5">
    <source>
        <dbReference type="ARBA" id="ARBA00049880"/>
    </source>
</evidence>
<dbReference type="Proteomes" id="UP000466445">
    <property type="component" value="Chromosome"/>
</dbReference>
<dbReference type="KEGG" id="msar:MSAR_34090"/>
<organism evidence="7 8">
    <name type="scientific">Mycolicibacterium sarraceniae</name>
    <dbReference type="NCBI Taxonomy" id="1534348"/>
    <lineage>
        <taxon>Bacteria</taxon>
        <taxon>Bacillati</taxon>
        <taxon>Actinomycetota</taxon>
        <taxon>Actinomycetes</taxon>
        <taxon>Mycobacteriales</taxon>
        <taxon>Mycobacteriaceae</taxon>
        <taxon>Mycolicibacterium</taxon>
    </lineage>
</organism>
<dbReference type="Gene3D" id="3.40.630.30">
    <property type="match status" value="1"/>
</dbReference>
<evidence type="ECO:0000256" key="1">
    <source>
        <dbReference type="ARBA" id="ARBA00022491"/>
    </source>
</evidence>
<evidence type="ECO:0000256" key="2">
    <source>
        <dbReference type="ARBA" id="ARBA00022649"/>
    </source>
</evidence>
<reference evidence="7 8" key="1">
    <citation type="journal article" date="2019" name="Emerg. Microbes Infect.">
        <title>Comprehensive subspecies identification of 175 nontuberculous mycobacteria species based on 7547 genomic profiles.</title>
        <authorList>
            <person name="Matsumoto Y."/>
            <person name="Kinjo T."/>
            <person name="Motooka D."/>
            <person name="Nabeya D."/>
            <person name="Jung N."/>
            <person name="Uechi K."/>
            <person name="Horii T."/>
            <person name="Iida T."/>
            <person name="Fujita J."/>
            <person name="Nakamura S."/>
        </authorList>
    </citation>
    <scope>NUCLEOTIDE SEQUENCE [LARGE SCALE GENOMIC DNA]</scope>
    <source>
        <strain evidence="7 8">JCM 30395</strain>
    </source>
</reference>
<keyword evidence="4" id="KW-0012">Acyltransferase</keyword>
<evidence type="ECO:0000256" key="3">
    <source>
        <dbReference type="ARBA" id="ARBA00022679"/>
    </source>
</evidence>
<evidence type="ECO:0000259" key="6">
    <source>
        <dbReference type="PROSITE" id="PS51186"/>
    </source>
</evidence>
<dbReference type="SUPFAM" id="SSF55729">
    <property type="entry name" value="Acyl-CoA N-acyltransferases (Nat)"/>
    <property type="match status" value="1"/>
</dbReference>
<protein>
    <submittedName>
        <fullName evidence="7">N-acetyltransferase GCN5</fullName>
    </submittedName>
</protein>
<dbReference type="AlphaFoldDB" id="A0A7I7SUA7"/>
<keyword evidence="3 7" id="KW-0808">Transferase</keyword>
<sequence length="184" mass="20232">MSRYSLPRPITDSDDSTTFDSGASSLDSYLRKRALANHVTGASRCFVTCCDGRVVGYYALATGAVSHDGCSGRFRRNMPDPIPVILLSRLAIDVKHQHRGLGESLLRDAIARSVLVAEQVGVRAILVHALHDEARQFYLRYGFEPSPTDPLQLMLLVKDVKASVASLRGENDAADQRGEFIDRD</sequence>
<comment type="catalytic activity">
    <reaction evidence="5">
        <text>glycyl-tRNA(Gly) + acetyl-CoA = N-acetylglycyl-tRNA(Gly) + CoA + H(+)</text>
        <dbReference type="Rhea" id="RHEA:81867"/>
        <dbReference type="Rhea" id="RHEA-COMP:9683"/>
        <dbReference type="Rhea" id="RHEA-COMP:19766"/>
        <dbReference type="ChEBI" id="CHEBI:15378"/>
        <dbReference type="ChEBI" id="CHEBI:57287"/>
        <dbReference type="ChEBI" id="CHEBI:57288"/>
        <dbReference type="ChEBI" id="CHEBI:78522"/>
        <dbReference type="ChEBI" id="CHEBI:232036"/>
    </reaction>
</comment>
<evidence type="ECO:0000256" key="4">
    <source>
        <dbReference type="ARBA" id="ARBA00023315"/>
    </source>
</evidence>
<dbReference type="PANTHER" id="PTHR36449:SF1">
    <property type="entry name" value="ACETYLTRANSFERASE"/>
    <property type="match status" value="1"/>
</dbReference>
<dbReference type="PROSITE" id="PS51186">
    <property type="entry name" value="GNAT"/>
    <property type="match status" value="1"/>
</dbReference>
<name>A0A7I7SUA7_9MYCO</name>
<dbReference type="EMBL" id="AP022595">
    <property type="protein sequence ID" value="BBY60273.1"/>
    <property type="molecule type" value="Genomic_DNA"/>
</dbReference>
<dbReference type="InterPro" id="IPR000182">
    <property type="entry name" value="GNAT_dom"/>
</dbReference>
<keyword evidence="8" id="KW-1185">Reference proteome</keyword>
<dbReference type="GO" id="GO:0016747">
    <property type="term" value="F:acyltransferase activity, transferring groups other than amino-acyl groups"/>
    <property type="evidence" value="ECO:0007669"/>
    <property type="project" value="InterPro"/>
</dbReference>
<gene>
    <name evidence="7" type="ORF">MSAR_34090</name>
</gene>
<feature type="domain" description="N-acetyltransferase" evidence="6">
    <location>
        <begin position="1"/>
        <end position="161"/>
    </location>
</feature>
<dbReference type="CDD" id="cd04301">
    <property type="entry name" value="NAT_SF"/>
    <property type="match status" value="1"/>
</dbReference>
<evidence type="ECO:0000313" key="8">
    <source>
        <dbReference type="Proteomes" id="UP000466445"/>
    </source>
</evidence>
<keyword evidence="2" id="KW-1277">Toxin-antitoxin system</keyword>
<dbReference type="Pfam" id="PF13508">
    <property type="entry name" value="Acetyltransf_7"/>
    <property type="match status" value="1"/>
</dbReference>